<dbReference type="SMART" id="SM00354">
    <property type="entry name" value="HTH_LACI"/>
    <property type="match status" value="1"/>
</dbReference>
<dbReference type="Proteomes" id="UP000183561">
    <property type="component" value="Unassembled WGS sequence"/>
</dbReference>
<proteinExistence type="predicted"/>
<accession>A0A1H5BX82</accession>
<feature type="transmembrane region" description="Helical" evidence="4">
    <location>
        <begin position="30"/>
        <end position="52"/>
    </location>
</feature>
<dbReference type="Pfam" id="PF00356">
    <property type="entry name" value="LacI"/>
    <property type="match status" value="1"/>
</dbReference>
<dbReference type="CDD" id="cd01392">
    <property type="entry name" value="HTH_LacI"/>
    <property type="match status" value="1"/>
</dbReference>
<dbReference type="GO" id="GO:0000976">
    <property type="term" value="F:transcription cis-regulatory region binding"/>
    <property type="evidence" value="ECO:0007669"/>
    <property type="project" value="TreeGrafter"/>
</dbReference>
<dbReference type="InterPro" id="IPR025997">
    <property type="entry name" value="SBP_2_dom"/>
</dbReference>
<evidence type="ECO:0000256" key="1">
    <source>
        <dbReference type="ARBA" id="ARBA00023015"/>
    </source>
</evidence>
<dbReference type="InterPro" id="IPR028082">
    <property type="entry name" value="Peripla_BP_I"/>
</dbReference>
<keyword evidence="1" id="KW-0805">Transcription regulation</keyword>
<evidence type="ECO:0000256" key="3">
    <source>
        <dbReference type="ARBA" id="ARBA00023163"/>
    </source>
</evidence>
<dbReference type="Gene3D" id="1.10.260.40">
    <property type="entry name" value="lambda repressor-like DNA-binding domains"/>
    <property type="match status" value="1"/>
</dbReference>
<reference evidence="7" key="1">
    <citation type="submission" date="2016-10" db="EMBL/GenBank/DDBJ databases">
        <authorList>
            <person name="Varghese N."/>
            <person name="Submissions S."/>
        </authorList>
    </citation>
    <scope>NUCLEOTIDE SEQUENCE [LARGE SCALE GENOMIC DNA]</scope>
    <source>
        <strain evidence="7">DSM 44498</strain>
    </source>
</reference>
<dbReference type="EMBL" id="FNSV01000005">
    <property type="protein sequence ID" value="SED59163.1"/>
    <property type="molecule type" value="Genomic_DNA"/>
</dbReference>
<organism evidence="6 7">
    <name type="scientific">Rhodococcus koreensis</name>
    <dbReference type="NCBI Taxonomy" id="99653"/>
    <lineage>
        <taxon>Bacteria</taxon>
        <taxon>Bacillati</taxon>
        <taxon>Actinomycetota</taxon>
        <taxon>Actinomycetes</taxon>
        <taxon>Mycobacteriales</taxon>
        <taxon>Nocardiaceae</taxon>
        <taxon>Rhodococcus</taxon>
    </lineage>
</organism>
<dbReference type="InterPro" id="IPR010982">
    <property type="entry name" value="Lambda_DNA-bd_dom_sf"/>
</dbReference>
<sequence length="412" mass="45318">MVCLSGVLVKRRSRTTYRPTTLPRAATPRVVVRELFIGSIFRVFLLILLGYVPQSVGIVHHFYLEGEVVAHGRYKVREIAQQAGLSEATVDRVLHNRPGVREGTRAEVAQAIADLDKQRSQLRLAGRKYLFDVVMQAPPRFSGAFREAVEAELPSLAPAVVRTRFHFRETGSVPAMVETLDKLVTRPSQGVIVKAPDTTEVSDAIDRLTEAGIPVVTYATDVPNSSRVGYVGIENRAAGETAAYLLEQWLCDSASSVLVTLSSNAFRGEEEREMGFRGALRRSGGVGGSGSQRTLIDISESEGLDTTVERLVLDALERNPDIEAVYSIGGGNMATVRAFEKLGRRYRVFIAHDLDRDNKQLLRDKKISTVLDHDLRSDANLACRMLIQGRGGLSGVTTVMSPIRIITPYNMP</sequence>
<keyword evidence="4" id="KW-1133">Transmembrane helix</keyword>
<dbReference type="PROSITE" id="PS50932">
    <property type="entry name" value="HTH_LACI_2"/>
    <property type="match status" value="1"/>
</dbReference>
<feature type="domain" description="HTH lacI-type" evidence="5">
    <location>
        <begin position="77"/>
        <end position="126"/>
    </location>
</feature>
<dbReference type="InterPro" id="IPR000843">
    <property type="entry name" value="HTH_LacI"/>
</dbReference>
<dbReference type="Gene3D" id="3.40.50.2300">
    <property type="match status" value="2"/>
</dbReference>
<keyword evidence="7" id="KW-1185">Reference proteome</keyword>
<dbReference type="SUPFAM" id="SSF53822">
    <property type="entry name" value="Periplasmic binding protein-like I"/>
    <property type="match status" value="1"/>
</dbReference>
<dbReference type="Pfam" id="PF13407">
    <property type="entry name" value="Peripla_BP_4"/>
    <property type="match status" value="1"/>
</dbReference>
<protein>
    <submittedName>
        <fullName evidence="6">Transcriptional regulator, LacI family</fullName>
    </submittedName>
</protein>
<evidence type="ECO:0000256" key="2">
    <source>
        <dbReference type="ARBA" id="ARBA00023125"/>
    </source>
</evidence>
<dbReference type="GO" id="GO:0003700">
    <property type="term" value="F:DNA-binding transcription factor activity"/>
    <property type="evidence" value="ECO:0007669"/>
    <property type="project" value="TreeGrafter"/>
</dbReference>
<dbReference type="CDD" id="cd06307">
    <property type="entry name" value="PBP1_sugar_binding"/>
    <property type="match status" value="1"/>
</dbReference>
<evidence type="ECO:0000259" key="5">
    <source>
        <dbReference type="PROSITE" id="PS50932"/>
    </source>
</evidence>
<keyword evidence="4" id="KW-0472">Membrane</keyword>
<keyword evidence="2" id="KW-0238">DNA-binding</keyword>
<dbReference type="AlphaFoldDB" id="A0A1H5BX82"/>
<evidence type="ECO:0000313" key="6">
    <source>
        <dbReference type="EMBL" id="SED59163.1"/>
    </source>
</evidence>
<evidence type="ECO:0000256" key="4">
    <source>
        <dbReference type="SAM" id="Phobius"/>
    </source>
</evidence>
<dbReference type="SUPFAM" id="SSF47413">
    <property type="entry name" value="lambda repressor-like DNA-binding domains"/>
    <property type="match status" value="1"/>
</dbReference>
<dbReference type="PANTHER" id="PTHR30146">
    <property type="entry name" value="LACI-RELATED TRANSCRIPTIONAL REPRESSOR"/>
    <property type="match status" value="1"/>
</dbReference>
<evidence type="ECO:0000313" key="7">
    <source>
        <dbReference type="Proteomes" id="UP000183561"/>
    </source>
</evidence>
<name>A0A1H5BX82_9NOCA</name>
<keyword evidence="3" id="KW-0804">Transcription</keyword>
<gene>
    <name evidence="6" type="ORF">SAMN04490239_8904</name>
</gene>
<keyword evidence="4" id="KW-0812">Transmembrane</keyword>
<dbReference type="PANTHER" id="PTHR30146:SF152">
    <property type="entry name" value="TRANSCRIPTIONAL REGULATORY PROTEIN"/>
    <property type="match status" value="1"/>
</dbReference>